<dbReference type="AlphaFoldDB" id="F2JN81"/>
<feature type="binding site" evidence="6">
    <location>
        <position position="94"/>
    </location>
    <ligand>
        <name>substrate</name>
    </ligand>
</feature>
<dbReference type="Proteomes" id="UP000008467">
    <property type="component" value="Chromosome"/>
</dbReference>
<evidence type="ECO:0000256" key="3">
    <source>
        <dbReference type="ARBA" id="ARBA00022723"/>
    </source>
</evidence>
<evidence type="ECO:0000313" key="8">
    <source>
        <dbReference type="EMBL" id="ADZ83535.1"/>
    </source>
</evidence>
<keyword evidence="6" id="KW-0862">Zinc</keyword>
<comment type="caution">
    <text evidence="6">Lacks conserved residue(s) required for the propagation of feature annotation.</text>
</comment>
<evidence type="ECO:0000256" key="6">
    <source>
        <dbReference type="HAMAP-Rule" id="MF_00220"/>
    </source>
</evidence>
<dbReference type="InterPro" id="IPR050138">
    <property type="entry name" value="DHOase/Allantoinase_Hydrolase"/>
</dbReference>
<feature type="binding site" evidence="6">
    <location>
        <position position="152"/>
    </location>
    <ligand>
        <name>Zn(2+)</name>
        <dbReference type="ChEBI" id="CHEBI:29105"/>
        <label>2</label>
    </ligand>
</feature>
<accession>F2JN81</accession>
<keyword evidence="4 6" id="KW-0378">Hydrolase</keyword>
<dbReference type="GO" id="GO:0004038">
    <property type="term" value="F:allantoinase activity"/>
    <property type="evidence" value="ECO:0007669"/>
    <property type="project" value="TreeGrafter"/>
</dbReference>
<keyword evidence="9" id="KW-1185">Reference proteome</keyword>
<gene>
    <name evidence="6" type="primary">pyrC</name>
    <name evidence="8" type="ordered locus">Clole_1812</name>
</gene>
<dbReference type="EC" id="3.5.2.3" evidence="6"/>
<name>F2JN81_CELLD</name>
<evidence type="ECO:0000256" key="4">
    <source>
        <dbReference type="ARBA" id="ARBA00022801"/>
    </source>
</evidence>
<feature type="active site" evidence="6">
    <location>
        <position position="304"/>
    </location>
</feature>
<dbReference type="SUPFAM" id="SSF51556">
    <property type="entry name" value="Metallo-dependent hydrolases"/>
    <property type="match status" value="1"/>
</dbReference>
<dbReference type="GO" id="GO:0044205">
    <property type="term" value="P:'de novo' UMP biosynthetic process"/>
    <property type="evidence" value="ECO:0007669"/>
    <property type="project" value="UniProtKB-UniRule"/>
</dbReference>
<keyword evidence="5 6" id="KW-0665">Pyrimidine biosynthesis</keyword>
<evidence type="ECO:0000256" key="2">
    <source>
        <dbReference type="ARBA" id="ARBA00010286"/>
    </source>
</evidence>
<comment type="similarity">
    <text evidence="2 6">Belongs to the metallo-dependent hydrolases superfamily. DHOase family. Class I DHOase subfamily.</text>
</comment>
<feature type="binding site" evidence="6">
    <location>
        <begin position="62"/>
        <end position="64"/>
    </location>
    <ligand>
        <name>substrate</name>
    </ligand>
</feature>
<dbReference type="KEGG" id="cle:Clole_1812"/>
<dbReference type="NCBIfam" id="TIGR00857">
    <property type="entry name" value="pyrC_multi"/>
    <property type="match status" value="1"/>
</dbReference>
<dbReference type="eggNOG" id="COG0044">
    <property type="taxonomic scope" value="Bacteria"/>
</dbReference>
<feature type="binding site" evidence="6">
    <location>
        <position position="179"/>
    </location>
    <ligand>
        <name>Zn(2+)</name>
        <dbReference type="ChEBI" id="CHEBI:29105"/>
        <label>2</label>
    </ligand>
</feature>
<dbReference type="PANTHER" id="PTHR43668">
    <property type="entry name" value="ALLANTOINASE"/>
    <property type="match status" value="1"/>
</dbReference>
<feature type="binding site" evidence="6">
    <location>
        <position position="62"/>
    </location>
    <ligand>
        <name>Zn(2+)</name>
        <dbReference type="ChEBI" id="CHEBI:29105"/>
        <label>1</label>
    </ligand>
</feature>
<evidence type="ECO:0000313" key="9">
    <source>
        <dbReference type="Proteomes" id="UP000008467"/>
    </source>
</evidence>
<dbReference type="SUPFAM" id="SSF51338">
    <property type="entry name" value="Composite domain of metallo-dependent hydrolases"/>
    <property type="match status" value="1"/>
</dbReference>
<sequence>MITCIKNGLIINPKTQMEEVNDLWIKEGKVVYIGKDYSEEANEIIDATGKWVVPGLIDLHVHFRAPGYEHKEDIESGAKAAAKGGFTTVCCMPNTNPVIDNECVVEYIYAMAAKANGVNVLPIGAITKGQQGETLADIGKMKEHGICALSEDGKTVMDSGLMKKAMAYAKPFNLPIFSHTEDRNLTGGAMNAGENAQLFGIKGIPREAEEIIVARDILLAKYTGTPLHLCHISTEGSLEIIRFAKAQGIKVTAETAPHYFILDDSILGDYDTNKKMSPPLRTTKDVEAMKRAIIDGTIDIIATDHAPHHYDEKNVEFEKAPFGIVGLETSFGLSYTHLVKTGLISPMALIEKMSTKPAEIVGIDKGDLSVGKTADITILDPEATYTINEATFAGKSKNSPFIGMTVQGEVSCTLANGKVIYQK</sequence>
<dbReference type="RefSeq" id="WP_013656832.1">
    <property type="nucleotide sequence ID" value="NC_015275.1"/>
</dbReference>
<feature type="binding site" evidence="6">
    <location>
        <position position="308"/>
    </location>
    <ligand>
        <name>substrate</name>
    </ligand>
</feature>
<evidence type="ECO:0000256" key="1">
    <source>
        <dbReference type="ARBA" id="ARBA00002368"/>
    </source>
</evidence>
<comment type="cofactor">
    <cofactor evidence="6">
        <name>Zn(2+)</name>
        <dbReference type="ChEBI" id="CHEBI:29105"/>
    </cofactor>
    <text evidence="6">Binds 2 Zn(2+) ions per subunit.</text>
</comment>
<dbReference type="Gene3D" id="2.30.40.10">
    <property type="entry name" value="Urease, subunit C, domain 1"/>
    <property type="match status" value="1"/>
</dbReference>
<dbReference type="GO" id="GO:0004151">
    <property type="term" value="F:dihydroorotase activity"/>
    <property type="evidence" value="ECO:0007669"/>
    <property type="project" value="UniProtKB-UniRule"/>
</dbReference>
<dbReference type="EMBL" id="CP002582">
    <property type="protein sequence ID" value="ADZ83535.1"/>
    <property type="molecule type" value="Genomic_DNA"/>
</dbReference>
<dbReference type="Gene3D" id="3.20.20.140">
    <property type="entry name" value="Metal-dependent hydrolases"/>
    <property type="match status" value="1"/>
</dbReference>
<organism evidence="8 9">
    <name type="scientific">Cellulosilyticum lentocellum (strain ATCC 49066 / DSM 5427 / NCIMB 11756 / RHM5)</name>
    <name type="common">Clostridium lentocellum</name>
    <dbReference type="NCBI Taxonomy" id="642492"/>
    <lineage>
        <taxon>Bacteria</taxon>
        <taxon>Bacillati</taxon>
        <taxon>Bacillota</taxon>
        <taxon>Clostridia</taxon>
        <taxon>Lachnospirales</taxon>
        <taxon>Cellulosilyticaceae</taxon>
        <taxon>Cellulosilyticum</taxon>
    </lineage>
</organism>
<dbReference type="HOGENOM" id="CLU_015572_1_0_9"/>
<evidence type="ECO:0000256" key="5">
    <source>
        <dbReference type="ARBA" id="ARBA00022975"/>
    </source>
</evidence>
<feature type="domain" description="Dihydroorotase catalytic" evidence="7">
    <location>
        <begin position="49"/>
        <end position="235"/>
    </location>
</feature>
<dbReference type="STRING" id="642492.Clole_1812"/>
<dbReference type="Pfam" id="PF12890">
    <property type="entry name" value="DHOase"/>
    <property type="match status" value="1"/>
</dbReference>
<evidence type="ECO:0000259" key="7">
    <source>
        <dbReference type="Pfam" id="PF12890"/>
    </source>
</evidence>
<dbReference type="InterPro" id="IPR011059">
    <property type="entry name" value="Metal-dep_hydrolase_composite"/>
</dbReference>
<comment type="pathway">
    <text evidence="6">Pyrimidine metabolism; UMP biosynthesis via de novo pathway; (S)-dihydroorotate from bicarbonate: step 3/3.</text>
</comment>
<dbReference type="InterPro" id="IPR004722">
    <property type="entry name" value="DHOase"/>
</dbReference>
<dbReference type="PROSITE" id="PS00483">
    <property type="entry name" value="DIHYDROOROTASE_2"/>
    <property type="match status" value="1"/>
</dbReference>
<dbReference type="PANTHER" id="PTHR43668:SF2">
    <property type="entry name" value="ALLANTOINASE"/>
    <property type="match status" value="1"/>
</dbReference>
<keyword evidence="3 6" id="KW-0479">Metal-binding</keyword>
<dbReference type="HAMAP" id="MF_00220_B">
    <property type="entry name" value="PyrC_classI_B"/>
    <property type="match status" value="1"/>
</dbReference>
<comment type="catalytic activity">
    <reaction evidence="6">
        <text>(S)-dihydroorotate + H2O = N-carbamoyl-L-aspartate + H(+)</text>
        <dbReference type="Rhea" id="RHEA:24296"/>
        <dbReference type="ChEBI" id="CHEBI:15377"/>
        <dbReference type="ChEBI" id="CHEBI:15378"/>
        <dbReference type="ChEBI" id="CHEBI:30864"/>
        <dbReference type="ChEBI" id="CHEBI:32814"/>
        <dbReference type="EC" id="3.5.2.3"/>
    </reaction>
</comment>
<dbReference type="InterPro" id="IPR024403">
    <property type="entry name" value="DHOase_cat"/>
</dbReference>
<dbReference type="GO" id="GO:0006145">
    <property type="term" value="P:purine nucleobase catabolic process"/>
    <property type="evidence" value="ECO:0007669"/>
    <property type="project" value="TreeGrafter"/>
</dbReference>
<feature type="binding site" evidence="6">
    <location>
        <position position="152"/>
    </location>
    <ligand>
        <name>Zn(2+)</name>
        <dbReference type="ChEBI" id="CHEBI:29105"/>
        <label>1</label>
    </ligand>
</feature>
<protein>
    <recommendedName>
        <fullName evidence="6">Dihydroorotase</fullName>
        <shortName evidence="6">DHOase</shortName>
        <ecNumber evidence="6">3.5.2.3</ecNumber>
    </recommendedName>
</protein>
<dbReference type="InterPro" id="IPR002195">
    <property type="entry name" value="Dihydroorotase_CS"/>
</dbReference>
<dbReference type="InterPro" id="IPR032466">
    <property type="entry name" value="Metal_Hydrolase"/>
</dbReference>
<feature type="binding site" evidence="6">
    <location>
        <position position="231"/>
    </location>
    <ligand>
        <name>Zn(2+)</name>
        <dbReference type="ChEBI" id="CHEBI:29105"/>
        <label>2</label>
    </ligand>
</feature>
<proteinExistence type="inferred from homology"/>
<feature type="binding site" evidence="6">
    <location>
        <position position="60"/>
    </location>
    <ligand>
        <name>Zn(2+)</name>
        <dbReference type="ChEBI" id="CHEBI:29105"/>
        <label>1</label>
    </ligand>
</feature>
<dbReference type="PROSITE" id="PS00482">
    <property type="entry name" value="DIHYDROOROTASE_1"/>
    <property type="match status" value="1"/>
</dbReference>
<comment type="function">
    <text evidence="1 6">Catalyzes the reversible cyclization of carbamoyl aspartate to dihydroorotate.</text>
</comment>
<feature type="binding site" evidence="6">
    <location>
        <position position="304"/>
    </location>
    <ligand>
        <name>Zn(2+)</name>
        <dbReference type="ChEBI" id="CHEBI:29105"/>
        <label>1</label>
    </ligand>
</feature>
<dbReference type="GO" id="GO:0005737">
    <property type="term" value="C:cytoplasm"/>
    <property type="evidence" value="ECO:0007669"/>
    <property type="project" value="TreeGrafter"/>
</dbReference>
<feature type="binding site" evidence="6">
    <location>
        <begin position="322"/>
        <end position="323"/>
    </location>
    <ligand>
        <name>substrate</name>
    </ligand>
</feature>
<reference evidence="8 9" key="1">
    <citation type="journal article" date="2011" name="J. Bacteriol.">
        <title>Complete genome sequence of the cellulose-degrading bacterium Cellulosilyticum lentocellum.</title>
        <authorList>
            <consortium name="US DOE Joint Genome Institute"/>
            <person name="Miller D.A."/>
            <person name="Suen G."/>
            <person name="Bruce D."/>
            <person name="Copeland A."/>
            <person name="Cheng J.F."/>
            <person name="Detter C."/>
            <person name="Goodwin L.A."/>
            <person name="Han C.S."/>
            <person name="Hauser L.J."/>
            <person name="Land M.L."/>
            <person name="Lapidus A."/>
            <person name="Lucas S."/>
            <person name="Meincke L."/>
            <person name="Pitluck S."/>
            <person name="Tapia R."/>
            <person name="Teshima H."/>
            <person name="Woyke T."/>
            <person name="Fox B.G."/>
            <person name="Angert E.R."/>
            <person name="Currie C.R."/>
        </authorList>
    </citation>
    <scope>NUCLEOTIDE SEQUENCE [LARGE SCALE GENOMIC DNA]</scope>
    <source>
        <strain evidence="9">ATCC 49066 / DSM 5427 / NCIMB 11756 / RHM5</strain>
    </source>
</reference>
<dbReference type="UniPathway" id="UPA00070">
    <property type="reaction ID" value="UER00117"/>
</dbReference>
<dbReference type="GO" id="GO:0008270">
    <property type="term" value="F:zinc ion binding"/>
    <property type="evidence" value="ECO:0007669"/>
    <property type="project" value="UniProtKB-UniRule"/>
</dbReference>
<dbReference type="CDD" id="cd01317">
    <property type="entry name" value="DHOase_IIa"/>
    <property type="match status" value="1"/>
</dbReference>